<dbReference type="NCBIfam" id="NF038261">
    <property type="entry name" value="rhodoquin_RquA"/>
    <property type="match status" value="1"/>
</dbReference>
<dbReference type="EMBL" id="FYDG01000010">
    <property type="protein sequence ID" value="SNB78556.1"/>
    <property type="molecule type" value="Genomic_DNA"/>
</dbReference>
<name>A0A212S0J8_RHOAC</name>
<dbReference type="Gene3D" id="3.40.50.150">
    <property type="entry name" value="Vaccinia Virus protein VP39"/>
    <property type="match status" value="1"/>
</dbReference>
<organism evidence="6 7">
    <name type="scientific">Rhodoblastus acidophilus</name>
    <name type="common">Rhodopseudomonas acidophila</name>
    <dbReference type="NCBI Taxonomy" id="1074"/>
    <lineage>
        <taxon>Bacteria</taxon>
        <taxon>Pseudomonadati</taxon>
        <taxon>Pseudomonadota</taxon>
        <taxon>Alphaproteobacteria</taxon>
        <taxon>Hyphomicrobiales</taxon>
        <taxon>Rhodoblastaceae</taxon>
        <taxon>Rhodoblastus</taxon>
    </lineage>
</organism>
<proteinExistence type="predicted"/>
<keyword evidence="3" id="KW-0949">S-adenosyl-L-methionine</keyword>
<protein>
    <submittedName>
        <fullName evidence="6">Ubiquinone/menaquinone biosynthesis C-methylase UbiE</fullName>
    </submittedName>
</protein>
<dbReference type="InterPro" id="IPR041698">
    <property type="entry name" value="Methyltransf_25"/>
</dbReference>
<evidence type="ECO:0000256" key="2">
    <source>
        <dbReference type="ARBA" id="ARBA00022679"/>
    </source>
</evidence>
<feature type="region of interest" description="Disordered" evidence="4">
    <location>
        <begin position="1"/>
        <end position="32"/>
    </location>
</feature>
<keyword evidence="7" id="KW-1185">Reference proteome</keyword>
<dbReference type="GO" id="GO:0008168">
    <property type="term" value="F:methyltransferase activity"/>
    <property type="evidence" value="ECO:0007669"/>
    <property type="project" value="UniProtKB-KW"/>
</dbReference>
<dbReference type="GO" id="GO:0032259">
    <property type="term" value="P:methylation"/>
    <property type="evidence" value="ECO:0007669"/>
    <property type="project" value="UniProtKB-KW"/>
</dbReference>
<dbReference type="PANTHER" id="PTHR43464">
    <property type="entry name" value="METHYLTRANSFERASE"/>
    <property type="match status" value="1"/>
</dbReference>
<dbReference type="Proteomes" id="UP000198418">
    <property type="component" value="Unassembled WGS sequence"/>
</dbReference>
<feature type="domain" description="Methyltransferase" evidence="5">
    <location>
        <begin position="91"/>
        <end position="187"/>
    </location>
</feature>
<evidence type="ECO:0000256" key="4">
    <source>
        <dbReference type="SAM" id="MobiDB-lite"/>
    </source>
</evidence>
<reference evidence="7" key="1">
    <citation type="submission" date="2017-06" db="EMBL/GenBank/DDBJ databases">
        <authorList>
            <person name="Varghese N."/>
            <person name="Submissions S."/>
        </authorList>
    </citation>
    <scope>NUCLEOTIDE SEQUENCE [LARGE SCALE GENOMIC DNA]</scope>
    <source>
        <strain evidence="7">DSM 137</strain>
    </source>
</reference>
<dbReference type="CDD" id="cd02440">
    <property type="entry name" value="AdoMet_MTases"/>
    <property type="match status" value="1"/>
</dbReference>
<evidence type="ECO:0000256" key="3">
    <source>
        <dbReference type="ARBA" id="ARBA00022691"/>
    </source>
</evidence>
<keyword evidence="1 6" id="KW-0489">Methyltransferase</keyword>
<gene>
    <name evidence="6" type="ORF">SAMN06265338_11022</name>
</gene>
<dbReference type="AlphaFoldDB" id="A0A212S0J8"/>
<dbReference type="PANTHER" id="PTHR43464:SF19">
    <property type="entry name" value="UBIQUINONE BIOSYNTHESIS O-METHYLTRANSFERASE, MITOCHONDRIAL"/>
    <property type="match status" value="1"/>
</dbReference>
<dbReference type="InterPro" id="IPR029063">
    <property type="entry name" value="SAM-dependent_MTases_sf"/>
</dbReference>
<dbReference type="SUPFAM" id="SSF53335">
    <property type="entry name" value="S-adenosyl-L-methionine-dependent methyltransferases"/>
    <property type="match status" value="1"/>
</dbReference>
<accession>A0A212S0J8</accession>
<evidence type="ECO:0000313" key="7">
    <source>
        <dbReference type="Proteomes" id="UP000198418"/>
    </source>
</evidence>
<sequence length="258" mass="29357">MVDPQAERANLSKTPAPVGPTNSDSASSAVSDDKQIPSYLTDHYWWAYVHPNAVWVFERQWLIDAILWGNYHRLRDAALNALGATLPGRTLQIASAYGDFTPSLAERATAGGGEIDVIDVLPIQLENLQRKLTADAPVRMATMDSAALQFNDASFDRVVLFFLLHEMPEDWRRRTLAEALRVVRPGGRVVIIEYAQPRRWNPMRYLFAPILAKLEPFALDLWRHDIREFLPSDAKIEGFATRRYFGGLYQLVSFERRD</sequence>
<dbReference type="Pfam" id="PF13649">
    <property type="entry name" value="Methyltransf_25"/>
    <property type="match status" value="1"/>
</dbReference>
<evidence type="ECO:0000256" key="1">
    <source>
        <dbReference type="ARBA" id="ARBA00022603"/>
    </source>
</evidence>
<evidence type="ECO:0000313" key="6">
    <source>
        <dbReference type="EMBL" id="SNB78556.1"/>
    </source>
</evidence>
<evidence type="ECO:0000259" key="5">
    <source>
        <dbReference type="Pfam" id="PF13649"/>
    </source>
</evidence>
<keyword evidence="6" id="KW-0830">Ubiquinone</keyword>
<keyword evidence="2" id="KW-0808">Transferase</keyword>